<reference evidence="2 3" key="1">
    <citation type="journal article" date="2015" name="Genome Announc.">
        <title>Expanding the biotechnology potential of lactobacilli through comparative genomics of 213 strains and associated genera.</title>
        <authorList>
            <person name="Sun Z."/>
            <person name="Harris H.M."/>
            <person name="McCann A."/>
            <person name="Guo C."/>
            <person name="Argimon S."/>
            <person name="Zhang W."/>
            <person name="Yang X."/>
            <person name="Jeffery I.B."/>
            <person name="Cooney J.C."/>
            <person name="Kagawa T.F."/>
            <person name="Liu W."/>
            <person name="Song Y."/>
            <person name="Salvetti E."/>
            <person name="Wrobel A."/>
            <person name="Rasinkangas P."/>
            <person name="Parkhill J."/>
            <person name="Rea M.C."/>
            <person name="O'Sullivan O."/>
            <person name="Ritari J."/>
            <person name="Douillard F.P."/>
            <person name="Paul Ross R."/>
            <person name="Yang R."/>
            <person name="Briner A.E."/>
            <person name="Felis G.E."/>
            <person name="de Vos W.M."/>
            <person name="Barrangou R."/>
            <person name="Klaenhammer T.R."/>
            <person name="Caufield P.W."/>
            <person name="Cui Y."/>
            <person name="Zhang H."/>
            <person name="O'Toole P.W."/>
        </authorList>
    </citation>
    <scope>NUCLEOTIDE SEQUENCE [LARGE SCALE GENOMIC DNA]</scope>
    <source>
        <strain evidence="2 3">DSM 17758</strain>
    </source>
</reference>
<evidence type="ECO:0000313" key="2">
    <source>
        <dbReference type="EMBL" id="KRM09658.1"/>
    </source>
</evidence>
<name>A0A0R1VVJ8_9LACO</name>
<accession>A0A0R1VVJ8</accession>
<organism evidence="2 3">
    <name type="scientific">Lapidilactobacillus concavus DSM 17758</name>
    <dbReference type="NCBI Taxonomy" id="1423735"/>
    <lineage>
        <taxon>Bacteria</taxon>
        <taxon>Bacillati</taxon>
        <taxon>Bacillota</taxon>
        <taxon>Bacilli</taxon>
        <taxon>Lactobacillales</taxon>
        <taxon>Lactobacillaceae</taxon>
        <taxon>Lapidilactobacillus</taxon>
    </lineage>
</organism>
<proteinExistence type="predicted"/>
<comment type="caution">
    <text evidence="2">The sequence shown here is derived from an EMBL/GenBank/DDBJ whole genome shotgun (WGS) entry which is preliminary data.</text>
</comment>
<dbReference type="Gene3D" id="3.40.50.300">
    <property type="entry name" value="P-loop containing nucleotide triphosphate hydrolases"/>
    <property type="match status" value="1"/>
</dbReference>
<dbReference type="InterPro" id="IPR018647">
    <property type="entry name" value="SLFN_3-like_DNA/RNA_helicase"/>
</dbReference>
<dbReference type="PATRIC" id="fig|1423735.3.peg.1703"/>
<gene>
    <name evidence="2" type="ORF">FC15_GL001642</name>
</gene>
<dbReference type="AlphaFoldDB" id="A0A0R1VVJ8"/>
<dbReference type="Pfam" id="PF09848">
    <property type="entry name" value="SLFN-g3_helicase"/>
    <property type="match status" value="1"/>
</dbReference>
<dbReference type="InterPro" id="IPR027417">
    <property type="entry name" value="P-loop_NTPase"/>
</dbReference>
<dbReference type="EMBL" id="AZFX01000047">
    <property type="protein sequence ID" value="KRM09658.1"/>
    <property type="molecule type" value="Genomic_DNA"/>
</dbReference>
<dbReference type="Proteomes" id="UP000051315">
    <property type="component" value="Unassembled WGS sequence"/>
</dbReference>
<evidence type="ECO:0000313" key="3">
    <source>
        <dbReference type="Proteomes" id="UP000051315"/>
    </source>
</evidence>
<feature type="domain" description="Schlafen group 3-like DNA/RNA helicase" evidence="1">
    <location>
        <begin position="163"/>
        <end position="532"/>
    </location>
</feature>
<sequence>MHAESKNELTAYVGETTDIRRRTAQHLDADSEHREDWKTLKKQQNAQMIVIGHEHFNKSLTLDIEDRLMLYLTGSRGVQHLNNRRTNPQGKYYPSDERNVIFSKIWRKLHQLNKTAFPVEEVIKDSALFKASPFHELTPEQQDARQLILERVATALQNQTVGQLILVEGEAGSGKTVLLSSMFYEMMQTLNSQGRPIVSEDETHLDAALLVNHDEQLKVYEQIMYKLEVASKKTDSVTKPTHFILQHTPEKPVDVVLVDEAHLLWTQGKQTYRGSNQLLDLLRRARVVIAVFDRNQIIATNGYWEHQLLDELERKARAQGNLVQLKHQLRVQAGPEVESWLDALIHKHQVLPIPQQDKRGYEIRVFDDPAEMQTAIKQKAKNQESGLSRMLATFDWPFVQNKRDKDGDYWNVRVGNWSMPWNKQLPLIGAKRHSHSAQLAWAEIPETIAEVGSTFTIQGFDLNYAGVIIGPSVKLRNGRIVFDAKFSCNPRAKNKRTLQDGRAADVSQELLQNELNVLLTRGVHGLYLYAVDAELQAALLKAQGTLSTLDMVAEQYADYGETESD</sequence>
<dbReference type="SUPFAM" id="SSF52540">
    <property type="entry name" value="P-loop containing nucleoside triphosphate hydrolases"/>
    <property type="match status" value="1"/>
</dbReference>
<evidence type="ECO:0000259" key="1">
    <source>
        <dbReference type="Pfam" id="PF09848"/>
    </source>
</evidence>
<keyword evidence="3" id="KW-1185">Reference proteome</keyword>
<dbReference type="STRING" id="1423735.FC15_GL001642"/>
<protein>
    <recommendedName>
        <fullName evidence="1">Schlafen group 3-like DNA/RNA helicase domain-containing protein</fullName>
    </recommendedName>
</protein>